<dbReference type="AlphaFoldDB" id="A0A7V2B086"/>
<reference evidence="1" key="1">
    <citation type="journal article" date="2020" name="mSystems">
        <title>Genome- and Community-Level Interaction Insights into Carbon Utilization and Element Cycling Functions of Hydrothermarchaeota in Hydrothermal Sediment.</title>
        <authorList>
            <person name="Zhou Z."/>
            <person name="Liu Y."/>
            <person name="Xu W."/>
            <person name="Pan J."/>
            <person name="Luo Z.H."/>
            <person name="Li M."/>
        </authorList>
    </citation>
    <scope>NUCLEOTIDE SEQUENCE [LARGE SCALE GENOMIC DNA]</scope>
    <source>
        <strain evidence="1">SpSt-143</strain>
    </source>
</reference>
<sequence>MTPNQQSQAVTMTLEQLCQELSQQIAPALLKRFRQMGWNSATLQDAEAFITKIVTEAWRTPKEQYDRTIAACINQALEPVLKLHKRSRTHITLEILPAA</sequence>
<accession>A0A7V2B086</accession>
<protein>
    <submittedName>
        <fullName evidence="1">Uncharacterized protein</fullName>
    </submittedName>
</protein>
<proteinExistence type="predicted"/>
<name>A0A7V2B086_RHOMR</name>
<organism evidence="1">
    <name type="scientific">Rhodothermus marinus</name>
    <name type="common">Rhodothermus obamensis</name>
    <dbReference type="NCBI Taxonomy" id="29549"/>
    <lineage>
        <taxon>Bacteria</taxon>
        <taxon>Pseudomonadati</taxon>
        <taxon>Rhodothermota</taxon>
        <taxon>Rhodothermia</taxon>
        <taxon>Rhodothermales</taxon>
        <taxon>Rhodothermaceae</taxon>
        <taxon>Rhodothermus</taxon>
    </lineage>
</organism>
<gene>
    <name evidence="1" type="ORF">ENO59_05025</name>
</gene>
<dbReference type="EMBL" id="DSGB01000004">
    <property type="protein sequence ID" value="HER95863.1"/>
    <property type="molecule type" value="Genomic_DNA"/>
</dbReference>
<evidence type="ECO:0000313" key="1">
    <source>
        <dbReference type="EMBL" id="HER95863.1"/>
    </source>
</evidence>
<comment type="caution">
    <text evidence="1">The sequence shown here is derived from an EMBL/GenBank/DDBJ whole genome shotgun (WGS) entry which is preliminary data.</text>
</comment>